<accession>A0A443ZVJ5</accession>
<feature type="domain" description="LapA adhesin" evidence="2">
    <location>
        <begin position="275"/>
        <end position="376"/>
    </location>
</feature>
<comment type="caution">
    <text evidence="3">The sequence shown here is derived from an EMBL/GenBank/DDBJ whole genome shotgun (WGS) entry which is preliminary data.</text>
</comment>
<evidence type="ECO:0000259" key="2">
    <source>
        <dbReference type="Pfam" id="PF20579"/>
    </source>
</evidence>
<reference evidence="3 4" key="1">
    <citation type="submission" date="2018-06" db="EMBL/GenBank/DDBJ databases">
        <title>Bacteria isolated from soil of Wuhan.</title>
        <authorList>
            <person name="Wei X."/>
            <person name="Chunhua H."/>
        </authorList>
    </citation>
    <scope>NUCLEOTIDE SEQUENCE [LARGE SCALE GENOMIC DNA]</scope>
    <source>
        <strain evidence="4">xwS2</strain>
    </source>
</reference>
<dbReference type="Pfam" id="PF20579">
    <property type="entry name" value="LapA"/>
    <property type="match status" value="2"/>
</dbReference>
<dbReference type="NCBIfam" id="NF033682">
    <property type="entry name" value="retention_LapA"/>
    <property type="match status" value="1"/>
</dbReference>
<gene>
    <name evidence="3" type="ORF">DM813_08280</name>
</gene>
<evidence type="ECO:0000256" key="1">
    <source>
        <dbReference type="SAM" id="MobiDB-lite"/>
    </source>
</evidence>
<evidence type="ECO:0000313" key="3">
    <source>
        <dbReference type="EMBL" id="RWU24305.1"/>
    </source>
</evidence>
<feature type="domain" description="LapA adhesin" evidence="2">
    <location>
        <begin position="175"/>
        <end position="273"/>
    </location>
</feature>
<dbReference type="EMBL" id="QJRG01000036">
    <property type="protein sequence ID" value="RWU24305.1"/>
    <property type="molecule type" value="Genomic_DNA"/>
</dbReference>
<dbReference type="OrthoDB" id="9813456at2"/>
<feature type="compositionally biased region" description="Low complexity" evidence="1">
    <location>
        <begin position="66"/>
        <end position="82"/>
    </location>
</feature>
<evidence type="ECO:0000313" key="4">
    <source>
        <dbReference type="Proteomes" id="UP000288983"/>
    </source>
</evidence>
<protein>
    <recommendedName>
        <fullName evidence="2">LapA adhesin domain-containing protein</fullName>
    </recommendedName>
</protein>
<dbReference type="InterPro" id="IPR046779">
    <property type="entry name" value="LapA_adhesin_dom"/>
</dbReference>
<feature type="region of interest" description="Disordered" evidence="1">
    <location>
        <begin position="62"/>
        <end position="82"/>
    </location>
</feature>
<dbReference type="InterPro" id="IPR047777">
    <property type="entry name" value="LapA-like_RM"/>
</dbReference>
<proteinExistence type="predicted"/>
<sequence length="409" mass="40796">MSSVVAIVKSIVGQVIAVSPEGARRVLIEGDRLFAGEQVLTGLAGAVTLELADGRTLDLGRDTQWSADTPDSSTDLAAATAQAAPSVEELQQAIAAGADPTTELEATAAGPSAGGSGGAVGGGHSFVMLDATAGSVDPTIGFPTAPIDFAIADNREELGDVTTNTALTTAPDAETGLALTATPSITETGGVITYTATLGQPPLTDLTVTLSNGQVIVISAGQTTGSVSVTIPPNDTVYLDPGEISVTITGTSGGGGLVVNPDPTPAVTQITDTIDITTVSVTANPAKEGDANVTFNFQLSNPPQGTTTLTVKVGETTYTVNVDASGKGTLVVPNTNGEDAYKDGSTLTATVTGVNGGNYEATNLTGATATADVEDTIDTTTVAVTANPAKEGDANVTFNFQLSNPPQGT</sequence>
<name>A0A443ZVJ5_9PSED</name>
<organism evidence="3 4">
    <name type="scientific">Pseudomonas alkylphenolica</name>
    <dbReference type="NCBI Taxonomy" id="237609"/>
    <lineage>
        <taxon>Bacteria</taxon>
        <taxon>Pseudomonadati</taxon>
        <taxon>Pseudomonadota</taxon>
        <taxon>Gammaproteobacteria</taxon>
        <taxon>Pseudomonadales</taxon>
        <taxon>Pseudomonadaceae</taxon>
        <taxon>Pseudomonas</taxon>
    </lineage>
</organism>
<dbReference type="AlphaFoldDB" id="A0A443ZVJ5"/>
<feature type="non-terminal residue" evidence="3">
    <location>
        <position position="409"/>
    </location>
</feature>
<dbReference type="RefSeq" id="WP_128322921.1">
    <property type="nucleotide sequence ID" value="NZ_QJRG01000036.1"/>
</dbReference>
<dbReference type="Proteomes" id="UP000288983">
    <property type="component" value="Unassembled WGS sequence"/>
</dbReference>